<dbReference type="Proteomes" id="UP000219452">
    <property type="component" value="Unassembled WGS sequence"/>
</dbReference>
<name>A0A286G446_9BACT</name>
<protein>
    <submittedName>
        <fullName evidence="1">Uncharacterized protein</fullName>
    </submittedName>
</protein>
<evidence type="ECO:0000313" key="2">
    <source>
        <dbReference type="Proteomes" id="UP000219452"/>
    </source>
</evidence>
<sequence>MTRESFNQLFNEYRQQVVEASTAAVQANSPNKNPDWLTVLQRHVQEWKQHYGSESQAIQAIKTRHMYSQFVNSDKSIGVEQEISEVTKLFQLKRETIWIRQQHELSKLGISMG</sequence>
<dbReference type="AlphaFoldDB" id="A0A286G446"/>
<gene>
    <name evidence="1" type="ORF">SAMN06269250_3235</name>
</gene>
<proteinExistence type="predicted"/>
<dbReference type="RefSeq" id="WP_097126805.1">
    <property type="nucleotide sequence ID" value="NZ_OCNH01000002.1"/>
</dbReference>
<accession>A0A286G446</accession>
<organism evidence="1 2">
    <name type="scientific">Spirosoma fluviale</name>
    <dbReference type="NCBI Taxonomy" id="1597977"/>
    <lineage>
        <taxon>Bacteria</taxon>
        <taxon>Pseudomonadati</taxon>
        <taxon>Bacteroidota</taxon>
        <taxon>Cytophagia</taxon>
        <taxon>Cytophagales</taxon>
        <taxon>Cytophagaceae</taxon>
        <taxon>Spirosoma</taxon>
    </lineage>
</organism>
<reference evidence="2" key="1">
    <citation type="submission" date="2017-09" db="EMBL/GenBank/DDBJ databases">
        <authorList>
            <person name="Varghese N."/>
            <person name="Submissions S."/>
        </authorList>
    </citation>
    <scope>NUCLEOTIDE SEQUENCE [LARGE SCALE GENOMIC DNA]</scope>
    <source>
        <strain evidence="2">DSM 29961</strain>
    </source>
</reference>
<dbReference type="EMBL" id="OCNH01000002">
    <property type="protein sequence ID" value="SOD89919.1"/>
    <property type="molecule type" value="Genomic_DNA"/>
</dbReference>
<evidence type="ECO:0000313" key="1">
    <source>
        <dbReference type="EMBL" id="SOD89919.1"/>
    </source>
</evidence>
<dbReference type="OrthoDB" id="965137at2"/>
<keyword evidence="2" id="KW-1185">Reference proteome</keyword>